<keyword evidence="2" id="KW-1185">Reference proteome</keyword>
<gene>
    <name evidence="1" type="ORF">DCC81_20525</name>
</gene>
<reference evidence="1 2" key="1">
    <citation type="submission" date="2018-04" db="EMBL/GenBank/DDBJ databases">
        <title>Chitinophaga fuyangensis sp. nov., isolated from soil in a chemical factory.</title>
        <authorList>
            <person name="Chen K."/>
        </authorList>
    </citation>
    <scope>NUCLEOTIDE SEQUENCE [LARGE SCALE GENOMIC DNA]</scope>
    <source>
        <strain evidence="1 2">LY-1</strain>
    </source>
</reference>
<name>A0A2T7BCL5_9BACT</name>
<organism evidence="1 2">
    <name type="scientific">Chitinophaga parva</name>
    <dbReference type="NCBI Taxonomy" id="2169414"/>
    <lineage>
        <taxon>Bacteria</taxon>
        <taxon>Pseudomonadati</taxon>
        <taxon>Bacteroidota</taxon>
        <taxon>Chitinophagia</taxon>
        <taxon>Chitinophagales</taxon>
        <taxon>Chitinophagaceae</taxon>
        <taxon>Chitinophaga</taxon>
    </lineage>
</organism>
<evidence type="ECO:0000313" key="2">
    <source>
        <dbReference type="Proteomes" id="UP000244450"/>
    </source>
</evidence>
<dbReference type="Proteomes" id="UP000244450">
    <property type="component" value="Unassembled WGS sequence"/>
</dbReference>
<proteinExistence type="predicted"/>
<dbReference type="EMBL" id="QCYK01000003">
    <property type="protein sequence ID" value="PUZ22812.1"/>
    <property type="molecule type" value="Genomic_DNA"/>
</dbReference>
<dbReference type="AlphaFoldDB" id="A0A2T7BCL5"/>
<accession>A0A2T7BCL5</accession>
<comment type="caution">
    <text evidence="1">The sequence shown here is derived from an EMBL/GenBank/DDBJ whole genome shotgun (WGS) entry which is preliminary data.</text>
</comment>
<evidence type="ECO:0000313" key="1">
    <source>
        <dbReference type="EMBL" id="PUZ22812.1"/>
    </source>
</evidence>
<sequence>MKHAFVFLFFATAFCCVRPYTLKVKLFMRKIQFMTMIVLLSSFTMQRTPTPAGIRLIGKHRYTLLDSTGFPLYSINKLVQGEKIARPQTVYYFSVDAQSPLQELTLHNLETAFAANSRFRYALEAQFHSDKALTAYDPYLKMYKVEYLFQQANH</sequence>
<protein>
    <submittedName>
        <fullName evidence="1">Uncharacterized protein</fullName>
    </submittedName>
</protein>